<evidence type="ECO:0000256" key="3">
    <source>
        <dbReference type="RuleBase" id="RU361153"/>
    </source>
</evidence>
<name>A0A239MDF0_9NOCA</name>
<dbReference type="GO" id="GO:0004553">
    <property type="term" value="F:hydrolase activity, hydrolyzing O-glycosyl compounds"/>
    <property type="evidence" value="ECO:0007669"/>
    <property type="project" value="InterPro"/>
</dbReference>
<keyword evidence="1 3" id="KW-0378">Hydrolase</keyword>
<feature type="domain" description="Glycoside hydrolase family 5" evidence="5">
    <location>
        <begin position="63"/>
        <end position="282"/>
    </location>
</feature>
<accession>A0A239MDF0</accession>
<evidence type="ECO:0000313" key="6">
    <source>
        <dbReference type="EMBL" id="SNT40756.1"/>
    </source>
</evidence>
<keyword evidence="7" id="KW-1185">Reference proteome</keyword>
<dbReference type="InterPro" id="IPR017853">
    <property type="entry name" value="GH"/>
</dbReference>
<dbReference type="SUPFAM" id="SSF51445">
    <property type="entry name" value="(Trans)glycosidases"/>
    <property type="match status" value="1"/>
</dbReference>
<gene>
    <name evidence="6" type="ORF">SAMN05421642_11792</name>
</gene>
<organism evidence="6 7">
    <name type="scientific">Rhodococcoides kyotonense</name>
    <dbReference type="NCBI Taxonomy" id="398843"/>
    <lineage>
        <taxon>Bacteria</taxon>
        <taxon>Bacillati</taxon>
        <taxon>Actinomycetota</taxon>
        <taxon>Actinomycetes</taxon>
        <taxon>Mycobacteriales</taxon>
        <taxon>Nocardiaceae</taxon>
        <taxon>Rhodococcoides</taxon>
    </lineage>
</organism>
<feature type="chain" id="PRO_5039675214" evidence="4">
    <location>
        <begin position="25"/>
        <end position="343"/>
    </location>
</feature>
<evidence type="ECO:0000256" key="1">
    <source>
        <dbReference type="ARBA" id="ARBA00022801"/>
    </source>
</evidence>
<reference evidence="7" key="1">
    <citation type="submission" date="2017-06" db="EMBL/GenBank/DDBJ databases">
        <authorList>
            <person name="Varghese N."/>
            <person name="Submissions S."/>
        </authorList>
    </citation>
    <scope>NUCLEOTIDE SEQUENCE [LARGE SCALE GENOMIC DNA]</scope>
    <source>
        <strain evidence="7">JCM 23211</strain>
    </source>
</reference>
<feature type="signal peptide" evidence="4">
    <location>
        <begin position="1"/>
        <end position="24"/>
    </location>
</feature>
<evidence type="ECO:0000256" key="4">
    <source>
        <dbReference type="SAM" id="SignalP"/>
    </source>
</evidence>
<dbReference type="PANTHER" id="PTHR12631:SF10">
    <property type="entry name" value="BETA-XYLOSIDASE-LIKE PROTEIN-RELATED"/>
    <property type="match status" value="1"/>
</dbReference>
<dbReference type="PROSITE" id="PS51257">
    <property type="entry name" value="PROKAR_LIPOPROTEIN"/>
    <property type="match status" value="1"/>
</dbReference>
<dbReference type="Pfam" id="PF00150">
    <property type="entry name" value="Cellulase"/>
    <property type="match status" value="1"/>
</dbReference>
<evidence type="ECO:0000259" key="5">
    <source>
        <dbReference type="Pfam" id="PF00150"/>
    </source>
</evidence>
<protein>
    <submittedName>
        <fullName evidence="6">Cellulase (Glycosyl hydrolase family 5)</fullName>
    </submittedName>
</protein>
<sequence>MSTRHTAVVRFAVVVVALALTVTACTPEPTPVPAQDPVSVWNSVRLAINTASVDMPGTDVRRDITGARDAGFGAIRLVIPWSEPTEGTIDWSASDAKVDAATDNGLPILGVVTWAPTWAVPPDYAHTAHPAPTNPQRFAQFASAAASRYRDRITAWEVWNEPNIAASFGPSANPEQYCAILRETSTAIRAAAPNALVITGPTSPAVDSTNDLSPETFVEALYRCAGHHTFDAIAMHPYSTPNLLAQSISTHQIDAVRHVMERNNDADKQIWFTEFGAPSSENQAAILADGIKTLQSLPYAGPVFVFDYRDSLTGSDIPDFNYGLLRSDYSPKPAFDAVRNLPR</sequence>
<evidence type="ECO:0000256" key="2">
    <source>
        <dbReference type="ARBA" id="ARBA00023295"/>
    </source>
</evidence>
<dbReference type="GO" id="GO:0000272">
    <property type="term" value="P:polysaccharide catabolic process"/>
    <property type="evidence" value="ECO:0007669"/>
    <property type="project" value="InterPro"/>
</dbReference>
<proteinExistence type="inferred from homology"/>
<dbReference type="InterPro" id="IPR001547">
    <property type="entry name" value="Glyco_hydro_5"/>
</dbReference>
<evidence type="ECO:0000313" key="7">
    <source>
        <dbReference type="Proteomes" id="UP000198327"/>
    </source>
</evidence>
<comment type="similarity">
    <text evidence="3">Belongs to the glycosyl hydrolase 5 (cellulase A) family.</text>
</comment>
<dbReference type="Gene3D" id="3.20.20.80">
    <property type="entry name" value="Glycosidases"/>
    <property type="match status" value="1"/>
</dbReference>
<dbReference type="EMBL" id="FZOW01000017">
    <property type="protein sequence ID" value="SNT40756.1"/>
    <property type="molecule type" value="Genomic_DNA"/>
</dbReference>
<keyword evidence="2 3" id="KW-0326">Glycosidase</keyword>
<dbReference type="AlphaFoldDB" id="A0A239MDF0"/>
<keyword evidence="4" id="KW-0732">Signal</keyword>
<dbReference type="PANTHER" id="PTHR12631">
    <property type="entry name" value="ALPHA-L-IDURONIDASE"/>
    <property type="match status" value="1"/>
</dbReference>
<dbReference type="InterPro" id="IPR051923">
    <property type="entry name" value="Glycosyl_Hydrolase_39"/>
</dbReference>
<dbReference type="Proteomes" id="UP000198327">
    <property type="component" value="Unassembled WGS sequence"/>
</dbReference>